<accession>A0A1I4HN14</accession>
<gene>
    <name evidence="1" type="ORF">SAMN04487943_101512</name>
</gene>
<reference evidence="2" key="1">
    <citation type="submission" date="2016-10" db="EMBL/GenBank/DDBJ databases">
        <authorList>
            <person name="Varghese N."/>
            <person name="Submissions S."/>
        </authorList>
    </citation>
    <scope>NUCLEOTIDE SEQUENCE [LARGE SCALE GENOMIC DNA]</scope>
    <source>
        <strain evidence="2">CGMCC 1.4250</strain>
    </source>
</reference>
<name>A0A1I4HN14_9BACI</name>
<organism evidence="1 2">
    <name type="scientific">Gracilibacillus orientalis</name>
    <dbReference type="NCBI Taxonomy" id="334253"/>
    <lineage>
        <taxon>Bacteria</taxon>
        <taxon>Bacillati</taxon>
        <taxon>Bacillota</taxon>
        <taxon>Bacilli</taxon>
        <taxon>Bacillales</taxon>
        <taxon>Bacillaceae</taxon>
        <taxon>Gracilibacillus</taxon>
    </lineage>
</organism>
<dbReference type="AlphaFoldDB" id="A0A1I4HN14"/>
<keyword evidence="2" id="KW-1185">Reference proteome</keyword>
<evidence type="ECO:0000313" key="2">
    <source>
        <dbReference type="Proteomes" id="UP000198565"/>
    </source>
</evidence>
<dbReference type="Proteomes" id="UP000198565">
    <property type="component" value="Unassembled WGS sequence"/>
</dbReference>
<proteinExistence type="predicted"/>
<dbReference type="EMBL" id="FOTR01000001">
    <property type="protein sequence ID" value="SFL43123.1"/>
    <property type="molecule type" value="Genomic_DNA"/>
</dbReference>
<protein>
    <submittedName>
        <fullName evidence="1">Uncharacterized protein</fullName>
    </submittedName>
</protein>
<dbReference type="OrthoDB" id="2427428at2"/>
<evidence type="ECO:0000313" key="1">
    <source>
        <dbReference type="EMBL" id="SFL43123.1"/>
    </source>
</evidence>
<dbReference type="RefSeq" id="WP_091480693.1">
    <property type="nucleotide sequence ID" value="NZ_FOTR01000001.1"/>
</dbReference>
<sequence length="88" mass="10783">MSEYFAKRLRISKESYEYMQEYAQKHYIPQDNRIINNIIEDHKEMTSLENREQDFIENISDNISKEINKEIRRIRLGTNNTDRNKNKE</sequence>